<keyword evidence="7" id="KW-0479">Metal-binding</keyword>
<comment type="function">
    <text evidence="7 8">Catalyzes the ferrous insertion into protoporphyrin IX.</text>
</comment>
<evidence type="ECO:0000256" key="8">
    <source>
        <dbReference type="RuleBase" id="RU000607"/>
    </source>
</evidence>
<evidence type="ECO:0000256" key="7">
    <source>
        <dbReference type="HAMAP-Rule" id="MF_00323"/>
    </source>
</evidence>
<reference evidence="9 10" key="1">
    <citation type="submission" date="2022-08" db="EMBL/GenBank/DDBJ databases">
        <title>Reclassification of Massilia species as members of the genera Telluria, Duganella, Pseudoduganella, Mokoshia gen. nov. and Zemynaea gen. nov. using orthogonal and non-orthogonal genome-based approaches.</title>
        <authorList>
            <person name="Bowman J.P."/>
        </authorList>
    </citation>
    <scope>NUCLEOTIDE SEQUENCE [LARGE SCALE GENOMIC DNA]</scope>
    <source>
        <strain evidence="9 10">JCM 31661</strain>
    </source>
</reference>
<keyword evidence="5 7" id="KW-0627">Porphyrin biosynthesis</keyword>
<evidence type="ECO:0000256" key="4">
    <source>
        <dbReference type="ARBA" id="ARBA00023239"/>
    </source>
</evidence>
<dbReference type="RefSeq" id="WP_258827042.1">
    <property type="nucleotide sequence ID" value="NZ_JANUHA010000003.1"/>
</dbReference>
<evidence type="ECO:0000256" key="3">
    <source>
        <dbReference type="ARBA" id="ARBA00023133"/>
    </source>
</evidence>
<dbReference type="Gene3D" id="3.40.50.1400">
    <property type="match status" value="2"/>
</dbReference>
<keyword evidence="7 8" id="KW-0963">Cytoplasm</keyword>
<dbReference type="InterPro" id="IPR033659">
    <property type="entry name" value="Ferrochelatase_N"/>
</dbReference>
<dbReference type="InterPro" id="IPR019772">
    <property type="entry name" value="Ferrochelatase_AS"/>
</dbReference>
<organism evidence="9 10">
    <name type="scientific">Massilia agri</name>
    <dbReference type="NCBI Taxonomy" id="1886785"/>
    <lineage>
        <taxon>Bacteria</taxon>
        <taxon>Pseudomonadati</taxon>
        <taxon>Pseudomonadota</taxon>
        <taxon>Betaproteobacteria</taxon>
        <taxon>Burkholderiales</taxon>
        <taxon>Oxalobacteraceae</taxon>
        <taxon>Telluria group</taxon>
        <taxon>Massilia</taxon>
    </lineage>
</organism>
<gene>
    <name evidence="7 9" type="primary">hemH</name>
    <name evidence="9" type="ORF">NX780_06540</name>
</gene>
<keyword evidence="4 7" id="KW-0456">Lyase</keyword>
<dbReference type="NCBIfam" id="TIGR00109">
    <property type="entry name" value="hemH"/>
    <property type="match status" value="1"/>
</dbReference>
<evidence type="ECO:0000256" key="2">
    <source>
        <dbReference type="ARBA" id="ARBA00023004"/>
    </source>
</evidence>
<sequence length="376" mass="42478">MPFRKEPPFTHGTVPGNAIVLVNLGTPDEPSRKAVRRYLKQFLSDPRVVEIPSKVWWFILNFFILPFRSGQSAAKYRTIWTREGSPLKVHTARQAALLAKQLAEREHENVKVVMAMRYGSPSLPEVLDQLKAEHVERIVVLPAYPQYSGTTTASVWDAVYAYFGKIRNVPELRLVKHYHDHEGYIEALRERVESYWETHGRGQKLVMSFHGIPKRTLLLGDPYFCECHKTARLLAVALGMGADEYIVTFQSRFGKAEWLQPYTAPTVQELARQGLERIDVICPGFTSDCLETLEEINMEVRHDFEAAGGKEFHYIPCLNDSPAWITGLAEIAEQHLIGWPTILTPAQRAAQKRDAQVGAQYAAQLGAPASVADLLK</sequence>
<dbReference type="CDD" id="cd00419">
    <property type="entry name" value="Ferrochelatase_C"/>
    <property type="match status" value="1"/>
</dbReference>
<dbReference type="InterPro" id="IPR033644">
    <property type="entry name" value="Ferrochelatase_C"/>
</dbReference>
<dbReference type="EC" id="4.98.1.1" evidence="7 8"/>
<dbReference type="HAMAP" id="MF_00323">
    <property type="entry name" value="Ferrochelatase"/>
    <property type="match status" value="1"/>
</dbReference>
<dbReference type="InterPro" id="IPR001015">
    <property type="entry name" value="Ferrochelatase"/>
</dbReference>
<evidence type="ECO:0000313" key="10">
    <source>
        <dbReference type="Proteomes" id="UP001206572"/>
    </source>
</evidence>
<comment type="catalytic activity">
    <reaction evidence="7 8">
        <text>heme b + 2 H(+) = protoporphyrin IX + Fe(2+)</text>
        <dbReference type="Rhea" id="RHEA:22584"/>
        <dbReference type="ChEBI" id="CHEBI:15378"/>
        <dbReference type="ChEBI" id="CHEBI:29033"/>
        <dbReference type="ChEBI" id="CHEBI:57306"/>
        <dbReference type="ChEBI" id="CHEBI:60344"/>
        <dbReference type="EC" id="4.98.1.1"/>
    </reaction>
</comment>
<keyword evidence="10" id="KW-1185">Reference proteome</keyword>
<comment type="catalytic activity">
    <reaction evidence="6">
        <text>Fe-coproporphyrin III + 2 H(+) = coproporphyrin III + Fe(2+)</text>
        <dbReference type="Rhea" id="RHEA:49572"/>
        <dbReference type="ChEBI" id="CHEBI:15378"/>
        <dbReference type="ChEBI" id="CHEBI:29033"/>
        <dbReference type="ChEBI" id="CHEBI:68438"/>
        <dbReference type="ChEBI" id="CHEBI:131725"/>
        <dbReference type="EC" id="4.99.1.9"/>
    </reaction>
    <physiologicalReaction direction="right-to-left" evidence="6">
        <dbReference type="Rhea" id="RHEA:49574"/>
    </physiologicalReaction>
</comment>
<evidence type="ECO:0000256" key="1">
    <source>
        <dbReference type="ARBA" id="ARBA00007718"/>
    </source>
</evidence>
<comment type="caution">
    <text evidence="9">The sequence shown here is derived from an EMBL/GenBank/DDBJ whole genome shotgun (WGS) entry which is preliminary data.</text>
</comment>
<name>A0ABT2AIG9_9BURK</name>
<dbReference type="PANTHER" id="PTHR11108:SF1">
    <property type="entry name" value="FERROCHELATASE, MITOCHONDRIAL"/>
    <property type="match status" value="1"/>
</dbReference>
<keyword evidence="2 7" id="KW-0408">Iron</keyword>
<evidence type="ECO:0000313" key="9">
    <source>
        <dbReference type="EMBL" id="MCS0596005.1"/>
    </source>
</evidence>
<accession>A0ABT2AIG9</accession>
<dbReference type="GO" id="GO:0016829">
    <property type="term" value="F:lyase activity"/>
    <property type="evidence" value="ECO:0007669"/>
    <property type="project" value="UniProtKB-KW"/>
</dbReference>
<dbReference type="PROSITE" id="PS00534">
    <property type="entry name" value="FERROCHELATASE"/>
    <property type="match status" value="1"/>
</dbReference>
<dbReference type="SUPFAM" id="SSF53800">
    <property type="entry name" value="Chelatase"/>
    <property type="match status" value="1"/>
</dbReference>
<feature type="binding site" evidence="7">
    <location>
        <position position="291"/>
    </location>
    <ligand>
        <name>Fe(2+)</name>
        <dbReference type="ChEBI" id="CHEBI:29033"/>
    </ligand>
</feature>
<dbReference type="CDD" id="cd03411">
    <property type="entry name" value="Ferrochelatase_N"/>
    <property type="match status" value="1"/>
</dbReference>
<comment type="subcellular location">
    <subcellularLocation>
        <location evidence="7 8">Cytoplasm</location>
    </subcellularLocation>
</comment>
<protein>
    <recommendedName>
        <fullName evidence="7 8">Ferrochelatase</fullName>
        <ecNumber evidence="7 8">4.98.1.1</ecNumber>
    </recommendedName>
    <alternativeName>
        <fullName evidence="7">Heme synthase</fullName>
    </alternativeName>
    <alternativeName>
        <fullName evidence="7">Protoheme ferro-lyase</fullName>
    </alternativeName>
</protein>
<comment type="pathway">
    <text evidence="7 8">Porphyrin-containing compound metabolism; protoheme biosynthesis; protoheme from protoporphyrin-IX: step 1/1.</text>
</comment>
<feature type="binding site" evidence="7">
    <location>
        <position position="210"/>
    </location>
    <ligand>
        <name>Fe(2+)</name>
        <dbReference type="ChEBI" id="CHEBI:29033"/>
    </ligand>
</feature>
<evidence type="ECO:0000256" key="5">
    <source>
        <dbReference type="ARBA" id="ARBA00023244"/>
    </source>
</evidence>
<dbReference type="EMBL" id="JANUHA010000003">
    <property type="protein sequence ID" value="MCS0596005.1"/>
    <property type="molecule type" value="Genomic_DNA"/>
</dbReference>
<dbReference type="Proteomes" id="UP001206572">
    <property type="component" value="Unassembled WGS sequence"/>
</dbReference>
<keyword evidence="3 7" id="KW-0350">Heme biosynthesis</keyword>
<evidence type="ECO:0000256" key="6">
    <source>
        <dbReference type="ARBA" id="ARBA00024536"/>
    </source>
</evidence>
<comment type="similarity">
    <text evidence="1 7 8">Belongs to the ferrochelatase family.</text>
</comment>
<proteinExistence type="inferred from homology"/>
<dbReference type="PANTHER" id="PTHR11108">
    <property type="entry name" value="FERROCHELATASE"/>
    <property type="match status" value="1"/>
</dbReference>
<dbReference type="Pfam" id="PF00762">
    <property type="entry name" value="Ferrochelatase"/>
    <property type="match status" value="1"/>
</dbReference>